<sequence>MLTASEQLVTAIKLRELGLQREQALATYAEISQRLATIEEPHARINLLHEQLQQLTFAKQPLHPSITNMRLLSDPATPASSELTAWWSAELERELASGQLRAELVSIFGALFQEWLDHAEVAASYPEQAQSLVTQINQPSTETKHATVLDAVFHNQFEPETRNELNKALQTEPDEIDSDTLCAILRRIAKDSFYSAATRAEARQILGDTIMRKELADALMIVRAQLADWHWPKAGVTAVAQYARTKWRLFLQEDLLTACLHHVVAEHWQDYFAKFCRVNSSLPLKKLKRIAQDRGYDRDLNKLIAESYAVSKSVNLWHTLRRPLTLDAAEQLELYGNPNSIFASRAAEIERLQQWSQLAEYDGNYEHNLEVALRLINAEIQLGLHATPDQAMYVLKTDFRDYYPSLNQQFVLNVLQRMGLSEQQIGFFAEYMAVPLQVNQQATQQQVGIPNHRPISDILGELVLRLMEQYLELHAHVQIVRFVDDLTIIATDPEEMRKAWRALQTWCVSCGLNLNEQKTGAMAINGQLPSELPQQAPHWLFLTLDAQGTWQLDHSLIGEYINQTAQTITNTPAILNKIEVYNGACTYLCQAIGLRVNLGASHREQVRTTLWRYGQQIIQQGSMVAYVGDLIHQRLNNSVSLPEGWFHWPITAGGLGIQQPLVIAHSYQQAWQEATAPNMPSERLAWWQQNDNPWRKFYRHWLQKLAASEPEANSVLTSLTDDFIARGGEVRNGEQHGLSAYWRWVLALYGPQMLERCGSFRFLFTELVPLQLIARKSANKLHGAVE</sequence>
<dbReference type="PROSITE" id="PS50878">
    <property type="entry name" value="RT_POL"/>
    <property type="match status" value="1"/>
</dbReference>
<evidence type="ECO:0000313" key="3">
    <source>
        <dbReference type="Proteomes" id="UP001428290"/>
    </source>
</evidence>
<keyword evidence="3" id="KW-1185">Reference proteome</keyword>
<proteinExistence type="predicted"/>
<accession>A0ABP9WYJ2</accession>
<evidence type="ECO:0000313" key="2">
    <source>
        <dbReference type="EMBL" id="GAA5527363.1"/>
    </source>
</evidence>
<reference evidence="2 3" key="1">
    <citation type="submission" date="2024-02" db="EMBL/GenBank/DDBJ databases">
        <title>Herpetosiphon gulosus NBRC 112829.</title>
        <authorList>
            <person name="Ichikawa N."/>
            <person name="Katano-Makiyama Y."/>
            <person name="Hidaka K."/>
        </authorList>
    </citation>
    <scope>NUCLEOTIDE SEQUENCE [LARGE SCALE GENOMIC DNA]</scope>
    <source>
        <strain evidence="2 3">NBRC 112829</strain>
    </source>
</reference>
<dbReference type="SUPFAM" id="SSF56672">
    <property type="entry name" value="DNA/RNA polymerases"/>
    <property type="match status" value="1"/>
</dbReference>
<protein>
    <recommendedName>
        <fullName evidence="1">Reverse transcriptase domain-containing protein</fullName>
    </recommendedName>
</protein>
<dbReference type="Proteomes" id="UP001428290">
    <property type="component" value="Unassembled WGS sequence"/>
</dbReference>
<gene>
    <name evidence="2" type="ORF">Hgul01_01147</name>
</gene>
<dbReference type="InterPro" id="IPR043502">
    <property type="entry name" value="DNA/RNA_pol_sf"/>
</dbReference>
<dbReference type="RefSeq" id="WP_345721001.1">
    <property type="nucleotide sequence ID" value="NZ_BAABRU010000003.1"/>
</dbReference>
<dbReference type="PANTHER" id="PTHR37015:SF2">
    <property type="entry name" value="REVERSE TRANSCRIPTASE DOMAIN-CONTAINING PROTEIN"/>
    <property type="match status" value="1"/>
</dbReference>
<organism evidence="2 3">
    <name type="scientific">Herpetosiphon gulosus</name>
    <dbReference type="NCBI Taxonomy" id="1973496"/>
    <lineage>
        <taxon>Bacteria</taxon>
        <taxon>Bacillati</taxon>
        <taxon>Chloroflexota</taxon>
        <taxon>Chloroflexia</taxon>
        <taxon>Herpetosiphonales</taxon>
        <taxon>Herpetosiphonaceae</taxon>
        <taxon>Herpetosiphon</taxon>
    </lineage>
</organism>
<feature type="domain" description="Reverse transcriptase" evidence="1">
    <location>
        <begin position="330"/>
        <end position="544"/>
    </location>
</feature>
<dbReference type="EMBL" id="BAABRU010000003">
    <property type="protein sequence ID" value="GAA5527363.1"/>
    <property type="molecule type" value="Genomic_DNA"/>
</dbReference>
<dbReference type="Pfam" id="PF00078">
    <property type="entry name" value="RVT_1"/>
    <property type="match status" value="1"/>
</dbReference>
<name>A0ABP9WYJ2_9CHLR</name>
<comment type="caution">
    <text evidence="2">The sequence shown here is derived from an EMBL/GenBank/DDBJ whole genome shotgun (WGS) entry which is preliminary data.</text>
</comment>
<dbReference type="InterPro" id="IPR000477">
    <property type="entry name" value="RT_dom"/>
</dbReference>
<evidence type="ECO:0000259" key="1">
    <source>
        <dbReference type="PROSITE" id="PS50878"/>
    </source>
</evidence>
<dbReference type="PANTHER" id="PTHR37015">
    <property type="entry name" value="REVERSE TRANSCRIPTASE DOMAIN-CONTAINING PROTEIN"/>
    <property type="match status" value="1"/>
</dbReference>